<dbReference type="FunFam" id="3.40.50.1100:FF:000007">
    <property type="entry name" value="L-threonine dehydratase catabolic TdcB"/>
    <property type="match status" value="1"/>
</dbReference>
<dbReference type="GO" id="GO:0003941">
    <property type="term" value="F:L-serine ammonia-lyase activity"/>
    <property type="evidence" value="ECO:0007669"/>
    <property type="project" value="TreeGrafter"/>
</dbReference>
<dbReference type="SUPFAM" id="SSF53686">
    <property type="entry name" value="Tryptophan synthase beta subunit-like PLP-dependent enzymes"/>
    <property type="match status" value="1"/>
</dbReference>
<evidence type="ECO:0000313" key="11">
    <source>
        <dbReference type="EMBL" id="CAD8291489.1"/>
    </source>
</evidence>
<keyword evidence="4" id="KW-0456">Lyase</keyword>
<evidence type="ECO:0000256" key="4">
    <source>
        <dbReference type="ARBA" id="ARBA00023239"/>
    </source>
</evidence>
<dbReference type="GO" id="GO:0018114">
    <property type="term" value="F:threonine racemase activity"/>
    <property type="evidence" value="ECO:0007669"/>
    <property type="project" value="TreeGrafter"/>
</dbReference>
<dbReference type="GO" id="GO:0000287">
    <property type="term" value="F:magnesium ion binding"/>
    <property type="evidence" value="ECO:0007669"/>
    <property type="project" value="TreeGrafter"/>
</dbReference>
<dbReference type="EC" id="4.3.1.18" evidence="6"/>
<dbReference type="GO" id="GO:0030378">
    <property type="term" value="F:serine racemase activity"/>
    <property type="evidence" value="ECO:0007669"/>
    <property type="project" value="UniProtKB-EC"/>
</dbReference>
<comment type="function">
    <text evidence="5">Catalyzes the synthesis of D-serine from L-serine. Has dehydratase activity towards both L-serine and D-serine.</text>
</comment>
<dbReference type="PANTHER" id="PTHR43050:SF1">
    <property type="entry name" value="SERINE RACEMASE"/>
    <property type="match status" value="1"/>
</dbReference>
<dbReference type="Gene3D" id="3.40.50.1100">
    <property type="match status" value="2"/>
</dbReference>
<evidence type="ECO:0000256" key="3">
    <source>
        <dbReference type="ARBA" id="ARBA00022898"/>
    </source>
</evidence>
<keyword evidence="3" id="KW-0663">Pyridoxal phosphate</keyword>
<dbReference type="CDD" id="cd01562">
    <property type="entry name" value="Thr-dehyd"/>
    <property type="match status" value="1"/>
</dbReference>
<dbReference type="GO" id="GO:0008721">
    <property type="term" value="F:D-serine ammonia-lyase activity"/>
    <property type="evidence" value="ECO:0007669"/>
    <property type="project" value="UniProtKB-EC"/>
</dbReference>
<dbReference type="FunFam" id="3.40.50.1100:FF:000005">
    <property type="entry name" value="Threonine dehydratase catabolic"/>
    <property type="match status" value="1"/>
</dbReference>
<evidence type="ECO:0000259" key="10">
    <source>
        <dbReference type="Pfam" id="PF00291"/>
    </source>
</evidence>
<accession>A0A7R9VDW0</accession>
<evidence type="ECO:0000256" key="7">
    <source>
        <dbReference type="ARBA" id="ARBA00066592"/>
    </source>
</evidence>
<evidence type="ECO:0000256" key="5">
    <source>
        <dbReference type="ARBA" id="ARBA00053278"/>
    </source>
</evidence>
<reference evidence="11" key="1">
    <citation type="submission" date="2021-01" db="EMBL/GenBank/DDBJ databases">
        <authorList>
            <person name="Corre E."/>
            <person name="Pelletier E."/>
            <person name="Niang G."/>
            <person name="Scheremetjew M."/>
            <person name="Finn R."/>
            <person name="Kale V."/>
            <person name="Holt S."/>
            <person name="Cochrane G."/>
            <person name="Meng A."/>
            <person name="Brown T."/>
            <person name="Cohen L."/>
        </authorList>
    </citation>
    <scope>NUCLEOTIDE SEQUENCE</scope>
    <source>
        <strain evidence="11">CCMP219</strain>
    </source>
</reference>
<comment type="cofactor">
    <cofactor evidence="1">
        <name>pyridoxal 5'-phosphate</name>
        <dbReference type="ChEBI" id="CHEBI:597326"/>
    </cofactor>
</comment>
<dbReference type="Pfam" id="PF00291">
    <property type="entry name" value="PALP"/>
    <property type="match status" value="1"/>
</dbReference>
<dbReference type="AlphaFoldDB" id="A0A7R9VDW0"/>
<sequence>MAEPGARADAEAVAAGAGRLGKERPNLAISEADVRAAAERIAGAVHVTPVFTCSSIDALAGTGVKLHFKAETFQKSGSFKVRGAVNAVRSLSDADAAVGICAHSSGNHAAAVAYAALLRGVPAHIVVPTNTPRVKTAAVEAYGGTLYFCEPTMDAREAECSRIQAETGAAFVHPYNDPRVMAGQGTIALEFLQQVPQLDAIVVPISGGGMISGIATVAKARRSGLRVIAAEPVGVNDAADTAASKTAGRLVPCPRPATVADGLQGRLGSNTWPVVRELVDAVVTVTEEEIVDAMRLLFTRAKLVVEPSGAVGLAAVLRASRAARDGGGGALAGCANIGIVLCGGNADMEAKGFFDMEHWPPGT</sequence>
<dbReference type="PANTHER" id="PTHR43050">
    <property type="entry name" value="SERINE / THREONINE RACEMASE FAMILY MEMBER"/>
    <property type="match status" value="1"/>
</dbReference>
<evidence type="ECO:0000256" key="6">
    <source>
        <dbReference type="ARBA" id="ARBA00066349"/>
    </source>
</evidence>
<proteinExistence type="inferred from homology"/>
<comment type="similarity">
    <text evidence="2">Belongs to the serine/threonine dehydratase family.</text>
</comment>
<name>A0A7R9VDW0_9CHLO</name>
<dbReference type="GO" id="GO:0030170">
    <property type="term" value="F:pyridoxal phosphate binding"/>
    <property type="evidence" value="ECO:0007669"/>
    <property type="project" value="TreeGrafter"/>
</dbReference>
<gene>
    <name evidence="11" type="ORF">CEUR00632_LOCUS10979</name>
</gene>
<evidence type="ECO:0000256" key="1">
    <source>
        <dbReference type="ARBA" id="ARBA00001933"/>
    </source>
</evidence>
<dbReference type="GO" id="GO:0006563">
    <property type="term" value="P:L-serine metabolic process"/>
    <property type="evidence" value="ECO:0007669"/>
    <property type="project" value="UniProtKB-ARBA"/>
</dbReference>
<organism evidence="11">
    <name type="scientific">Chlamydomonas euryale</name>
    <dbReference type="NCBI Taxonomy" id="1486919"/>
    <lineage>
        <taxon>Eukaryota</taxon>
        <taxon>Viridiplantae</taxon>
        <taxon>Chlorophyta</taxon>
        <taxon>core chlorophytes</taxon>
        <taxon>Chlorophyceae</taxon>
        <taxon>CS clade</taxon>
        <taxon>Chlamydomonadales</taxon>
        <taxon>Chlamydomonadaceae</taxon>
        <taxon>Chlamydomonas</taxon>
    </lineage>
</organism>
<evidence type="ECO:0000256" key="2">
    <source>
        <dbReference type="ARBA" id="ARBA00010869"/>
    </source>
</evidence>
<evidence type="ECO:0000256" key="8">
    <source>
        <dbReference type="ARBA" id="ARBA00070760"/>
    </source>
</evidence>
<feature type="domain" description="Tryptophan synthase beta chain-like PALP" evidence="10">
    <location>
        <begin position="43"/>
        <end position="343"/>
    </location>
</feature>
<dbReference type="GO" id="GO:0005524">
    <property type="term" value="F:ATP binding"/>
    <property type="evidence" value="ECO:0007669"/>
    <property type="project" value="TreeGrafter"/>
</dbReference>
<dbReference type="EMBL" id="HBEC01024081">
    <property type="protein sequence ID" value="CAD8291489.1"/>
    <property type="molecule type" value="Transcribed_RNA"/>
</dbReference>
<evidence type="ECO:0000256" key="9">
    <source>
        <dbReference type="ARBA" id="ARBA00081761"/>
    </source>
</evidence>
<dbReference type="EC" id="5.1.1.18" evidence="7"/>
<dbReference type="InterPro" id="IPR036052">
    <property type="entry name" value="TrpB-like_PALP_sf"/>
</dbReference>
<protein>
    <recommendedName>
        <fullName evidence="8">Serine racemase</fullName>
        <ecNumber evidence="6">4.3.1.18</ecNumber>
        <ecNumber evidence="7">5.1.1.18</ecNumber>
    </recommendedName>
    <alternativeName>
        <fullName evidence="9">D-serine dehydratase</fullName>
    </alternativeName>
</protein>
<dbReference type="InterPro" id="IPR001926">
    <property type="entry name" value="TrpB-like_PALP"/>
</dbReference>
<dbReference type="GO" id="GO:0070179">
    <property type="term" value="P:D-serine biosynthetic process"/>
    <property type="evidence" value="ECO:0007669"/>
    <property type="project" value="TreeGrafter"/>
</dbReference>